<reference evidence="2 3" key="1">
    <citation type="submission" date="2018-04" db="EMBL/GenBank/DDBJ databases">
        <authorList>
            <person name="Huttner S."/>
            <person name="Dainat J."/>
        </authorList>
    </citation>
    <scope>NUCLEOTIDE SEQUENCE [LARGE SCALE GENOMIC DNA]</scope>
</reference>
<accession>A0A3S4AU98</accession>
<dbReference type="Proteomes" id="UP000289323">
    <property type="component" value="Unassembled WGS sequence"/>
</dbReference>
<feature type="signal peptide" evidence="1">
    <location>
        <begin position="1"/>
        <end position="19"/>
    </location>
</feature>
<protein>
    <submittedName>
        <fullName evidence="2">90721311-d270-410b-990e-bd5b2f55f406</fullName>
    </submittedName>
</protein>
<organism evidence="2 3">
    <name type="scientific">Thermothielavioides terrestris</name>
    <dbReference type="NCBI Taxonomy" id="2587410"/>
    <lineage>
        <taxon>Eukaryota</taxon>
        <taxon>Fungi</taxon>
        <taxon>Dikarya</taxon>
        <taxon>Ascomycota</taxon>
        <taxon>Pezizomycotina</taxon>
        <taxon>Sordariomycetes</taxon>
        <taxon>Sordariomycetidae</taxon>
        <taxon>Sordariales</taxon>
        <taxon>Chaetomiaceae</taxon>
        <taxon>Thermothielavioides</taxon>
    </lineage>
</organism>
<evidence type="ECO:0000313" key="2">
    <source>
        <dbReference type="EMBL" id="SPQ26235.1"/>
    </source>
</evidence>
<evidence type="ECO:0000313" key="3">
    <source>
        <dbReference type="Proteomes" id="UP000289323"/>
    </source>
</evidence>
<dbReference type="AlphaFoldDB" id="A0A3S4AU98"/>
<feature type="chain" id="PRO_5018622019" evidence="1">
    <location>
        <begin position="20"/>
        <end position="70"/>
    </location>
</feature>
<dbReference type="EMBL" id="OUUZ01000016">
    <property type="protein sequence ID" value="SPQ26235.1"/>
    <property type="molecule type" value="Genomic_DNA"/>
</dbReference>
<keyword evidence="1" id="KW-0732">Signal</keyword>
<name>A0A3S4AU98_9PEZI</name>
<sequence length="70" mass="7343">MRHSALLVISAISLAAAVAVPEPGLTERQEGLGDCGIVGCRPGTYCCYQAGITDEIRVCNSQGQFVTSEE</sequence>
<evidence type="ECO:0000256" key="1">
    <source>
        <dbReference type="SAM" id="SignalP"/>
    </source>
</evidence>
<gene>
    <name evidence="2" type="ORF">TT172_LOCUS8654</name>
</gene>
<proteinExistence type="predicted"/>